<comment type="caution">
    <text evidence="1">The sequence shown here is derived from an EMBL/GenBank/DDBJ whole genome shotgun (WGS) entry which is preliminary data.</text>
</comment>
<proteinExistence type="predicted"/>
<keyword evidence="2" id="KW-1185">Reference proteome</keyword>
<dbReference type="PANTHER" id="PTHR45913">
    <property type="entry name" value="EPM2A-INTERACTING PROTEIN 1"/>
    <property type="match status" value="1"/>
</dbReference>
<organism evidence="1 2">
    <name type="scientific">Mauremys mutica</name>
    <name type="common">yellowpond turtle</name>
    <dbReference type="NCBI Taxonomy" id="74926"/>
    <lineage>
        <taxon>Eukaryota</taxon>
        <taxon>Metazoa</taxon>
        <taxon>Chordata</taxon>
        <taxon>Craniata</taxon>
        <taxon>Vertebrata</taxon>
        <taxon>Euteleostomi</taxon>
        <taxon>Archelosauria</taxon>
        <taxon>Testudinata</taxon>
        <taxon>Testudines</taxon>
        <taxon>Cryptodira</taxon>
        <taxon>Durocryptodira</taxon>
        <taxon>Testudinoidea</taxon>
        <taxon>Geoemydidae</taxon>
        <taxon>Geoemydinae</taxon>
        <taxon>Mauremys</taxon>
    </lineage>
</organism>
<gene>
    <name evidence="1" type="ORF">KIL84_013185</name>
</gene>
<accession>A0A9D3WX95</accession>
<reference evidence="1" key="1">
    <citation type="submission" date="2021-09" db="EMBL/GenBank/DDBJ databases">
        <title>The genome of Mauremys mutica provides insights into the evolution of semi-aquatic lifestyle.</title>
        <authorList>
            <person name="Gong S."/>
            <person name="Gao Y."/>
        </authorList>
    </citation>
    <scope>NUCLEOTIDE SEQUENCE</scope>
    <source>
        <strain evidence="1">MM-2020</strain>
        <tissue evidence="1">Muscle</tissue>
    </source>
</reference>
<dbReference type="PANTHER" id="PTHR45913:SF19">
    <property type="entry name" value="LOW QUALITY PROTEIN: ZINC FINGER BED DOMAIN-CONTAINING PROTEIN 5-LIKE"/>
    <property type="match status" value="1"/>
</dbReference>
<evidence type="ECO:0000313" key="1">
    <source>
        <dbReference type="EMBL" id="KAH1168595.1"/>
    </source>
</evidence>
<name>A0A9D3WX95_9SAUR</name>
<dbReference type="Proteomes" id="UP000827986">
    <property type="component" value="Unassembled WGS sequence"/>
</dbReference>
<dbReference type="AlphaFoldDB" id="A0A9D3WX95"/>
<sequence length="103" mass="11652">MIPLSDDTVSCRITNMATDVKEPLLENIHQSPCYSIQIAESTDISNAAQLQMYIYFATELKEEFLLCCPLPTQATGEELFILLNNFVQDTDLSWGHWFGICSD</sequence>
<evidence type="ECO:0000313" key="2">
    <source>
        <dbReference type="Proteomes" id="UP000827986"/>
    </source>
</evidence>
<dbReference type="EMBL" id="JAHDVG010000485">
    <property type="protein sequence ID" value="KAH1168595.1"/>
    <property type="molecule type" value="Genomic_DNA"/>
</dbReference>
<protein>
    <submittedName>
        <fullName evidence="1">Uncharacterized protein</fullName>
    </submittedName>
</protein>